<evidence type="ECO:0000313" key="1">
    <source>
        <dbReference type="EMBL" id="JAH49805.1"/>
    </source>
</evidence>
<reference evidence="1" key="2">
    <citation type="journal article" date="2015" name="Fish Shellfish Immunol.">
        <title>Early steps in the European eel (Anguilla anguilla)-Vibrio vulnificus interaction in the gills: Role of the RtxA13 toxin.</title>
        <authorList>
            <person name="Callol A."/>
            <person name="Pajuelo D."/>
            <person name="Ebbesson L."/>
            <person name="Teles M."/>
            <person name="MacKenzie S."/>
            <person name="Amaro C."/>
        </authorList>
    </citation>
    <scope>NUCLEOTIDE SEQUENCE</scope>
</reference>
<name>A0A0E9TAA1_ANGAN</name>
<sequence length="37" mass="4207">MFAQFTRQNFPSAEIQDLTKVVDVCFFACSSLNFLTS</sequence>
<protein>
    <submittedName>
        <fullName evidence="1">Uncharacterized protein</fullName>
    </submittedName>
</protein>
<accession>A0A0E9TAA1</accession>
<proteinExistence type="predicted"/>
<reference evidence="1" key="1">
    <citation type="submission" date="2014-11" db="EMBL/GenBank/DDBJ databases">
        <authorList>
            <person name="Amaro Gonzalez C."/>
        </authorList>
    </citation>
    <scope>NUCLEOTIDE SEQUENCE</scope>
</reference>
<organism evidence="1">
    <name type="scientific">Anguilla anguilla</name>
    <name type="common">European freshwater eel</name>
    <name type="synonym">Muraena anguilla</name>
    <dbReference type="NCBI Taxonomy" id="7936"/>
    <lineage>
        <taxon>Eukaryota</taxon>
        <taxon>Metazoa</taxon>
        <taxon>Chordata</taxon>
        <taxon>Craniata</taxon>
        <taxon>Vertebrata</taxon>
        <taxon>Euteleostomi</taxon>
        <taxon>Actinopterygii</taxon>
        <taxon>Neopterygii</taxon>
        <taxon>Teleostei</taxon>
        <taxon>Anguilliformes</taxon>
        <taxon>Anguillidae</taxon>
        <taxon>Anguilla</taxon>
    </lineage>
</organism>
<dbReference type="AlphaFoldDB" id="A0A0E9TAA1"/>
<dbReference type="EMBL" id="GBXM01058772">
    <property type="protein sequence ID" value="JAH49805.1"/>
    <property type="molecule type" value="Transcribed_RNA"/>
</dbReference>